<dbReference type="Proteomes" id="UP000324897">
    <property type="component" value="Unassembled WGS sequence"/>
</dbReference>
<accession>A0A5J9SHU9</accession>
<evidence type="ECO:0000313" key="8">
    <source>
        <dbReference type="Proteomes" id="UP000324897"/>
    </source>
</evidence>
<evidence type="ECO:0000313" key="7">
    <source>
        <dbReference type="EMBL" id="TVT97835.1"/>
    </source>
</evidence>
<dbReference type="Gramene" id="TVT97835">
    <property type="protein sequence ID" value="TVT97835"/>
    <property type="gene ID" value="EJB05_56891"/>
</dbReference>
<dbReference type="GO" id="GO:0005634">
    <property type="term" value="C:nucleus"/>
    <property type="evidence" value="ECO:0007669"/>
    <property type="project" value="UniProtKB-SubCell"/>
</dbReference>
<dbReference type="InterPro" id="IPR016177">
    <property type="entry name" value="DNA-bd_dom_sf"/>
</dbReference>
<evidence type="ECO:0000256" key="6">
    <source>
        <dbReference type="SAM" id="MobiDB-lite"/>
    </source>
</evidence>
<sequence>MQQQGRAGARHASKLEASGCWQDKSGSSSVKLHMHARYYTSPSGKTLRSSVEVGRTFLSSSRSLSQESSSHQLKICMRTHTQNLPFCKLNEELKTEQQLDKLQNHPETIIH</sequence>
<keyword evidence="4" id="KW-0804">Transcription</keyword>
<dbReference type="EMBL" id="RWGY01000932">
    <property type="protein sequence ID" value="TVT97835.1"/>
    <property type="molecule type" value="Genomic_DNA"/>
</dbReference>
<protein>
    <submittedName>
        <fullName evidence="7">Uncharacterized protein</fullName>
    </submittedName>
</protein>
<keyword evidence="5" id="KW-0539">Nucleus</keyword>
<name>A0A5J9SHU9_9POAL</name>
<comment type="subcellular location">
    <subcellularLocation>
        <location evidence="1">Nucleus</location>
    </subcellularLocation>
</comment>
<evidence type="ECO:0000256" key="4">
    <source>
        <dbReference type="ARBA" id="ARBA00023163"/>
    </source>
</evidence>
<evidence type="ECO:0000256" key="5">
    <source>
        <dbReference type="ARBA" id="ARBA00023242"/>
    </source>
</evidence>
<gene>
    <name evidence="7" type="ORF">EJB05_56891</name>
</gene>
<evidence type="ECO:0000256" key="3">
    <source>
        <dbReference type="ARBA" id="ARBA00023125"/>
    </source>
</evidence>
<reference evidence="7 8" key="1">
    <citation type="journal article" date="2019" name="Sci. Rep.">
        <title>A high-quality genome of Eragrostis curvula grass provides insights into Poaceae evolution and supports new strategies to enhance forage quality.</title>
        <authorList>
            <person name="Carballo J."/>
            <person name="Santos B.A.C.M."/>
            <person name="Zappacosta D."/>
            <person name="Garbus I."/>
            <person name="Selva J.P."/>
            <person name="Gallo C.A."/>
            <person name="Diaz A."/>
            <person name="Albertini E."/>
            <person name="Caccamo M."/>
            <person name="Echenique V."/>
        </authorList>
    </citation>
    <scope>NUCLEOTIDE SEQUENCE [LARGE SCALE GENOMIC DNA]</scope>
    <source>
        <strain evidence="8">cv. Victoria</strain>
        <tissue evidence="7">Leaf</tissue>
    </source>
</reference>
<dbReference type="GO" id="GO:0003677">
    <property type="term" value="F:DNA binding"/>
    <property type="evidence" value="ECO:0007669"/>
    <property type="project" value="UniProtKB-KW"/>
</dbReference>
<organism evidence="7 8">
    <name type="scientific">Eragrostis curvula</name>
    <name type="common">weeping love grass</name>
    <dbReference type="NCBI Taxonomy" id="38414"/>
    <lineage>
        <taxon>Eukaryota</taxon>
        <taxon>Viridiplantae</taxon>
        <taxon>Streptophyta</taxon>
        <taxon>Embryophyta</taxon>
        <taxon>Tracheophyta</taxon>
        <taxon>Spermatophyta</taxon>
        <taxon>Magnoliopsida</taxon>
        <taxon>Liliopsida</taxon>
        <taxon>Poales</taxon>
        <taxon>Poaceae</taxon>
        <taxon>PACMAD clade</taxon>
        <taxon>Chloridoideae</taxon>
        <taxon>Eragrostideae</taxon>
        <taxon>Eragrostidinae</taxon>
        <taxon>Eragrostis</taxon>
    </lineage>
</organism>
<dbReference type="AlphaFoldDB" id="A0A5J9SHU9"/>
<feature type="region of interest" description="Disordered" evidence="6">
    <location>
        <begin position="1"/>
        <end position="22"/>
    </location>
</feature>
<keyword evidence="2" id="KW-0805">Transcription regulation</keyword>
<dbReference type="Gene3D" id="3.30.890.10">
    <property type="entry name" value="Methyl-cpg-binding Protein 2, Chain A"/>
    <property type="match status" value="1"/>
</dbReference>
<comment type="caution">
    <text evidence="7">The sequence shown here is derived from an EMBL/GenBank/DDBJ whole genome shotgun (WGS) entry which is preliminary data.</text>
</comment>
<dbReference type="SUPFAM" id="SSF54171">
    <property type="entry name" value="DNA-binding domain"/>
    <property type="match status" value="1"/>
</dbReference>
<evidence type="ECO:0000256" key="2">
    <source>
        <dbReference type="ARBA" id="ARBA00023015"/>
    </source>
</evidence>
<keyword evidence="3" id="KW-0238">DNA-binding</keyword>
<proteinExistence type="predicted"/>
<feature type="non-terminal residue" evidence="7">
    <location>
        <position position="1"/>
    </location>
</feature>
<evidence type="ECO:0000256" key="1">
    <source>
        <dbReference type="ARBA" id="ARBA00004123"/>
    </source>
</evidence>
<keyword evidence="8" id="KW-1185">Reference proteome</keyword>